<dbReference type="GO" id="GO:0046872">
    <property type="term" value="F:metal ion binding"/>
    <property type="evidence" value="ECO:0007669"/>
    <property type="project" value="UniProtKB-KW"/>
</dbReference>
<dbReference type="EMBL" id="NFHB01000001">
    <property type="protein sequence ID" value="OUN05085.1"/>
    <property type="molecule type" value="Genomic_DNA"/>
</dbReference>
<evidence type="ECO:0000313" key="10">
    <source>
        <dbReference type="Proteomes" id="UP000323119"/>
    </source>
</evidence>
<dbReference type="InterPro" id="IPR009051">
    <property type="entry name" value="Helical_ferredxn"/>
</dbReference>
<dbReference type="OrthoDB" id="9769677at2"/>
<dbReference type="GO" id="GO:0016491">
    <property type="term" value="F:oxidoreductase activity"/>
    <property type="evidence" value="ECO:0007669"/>
    <property type="project" value="UniProtKB-KW"/>
</dbReference>
<keyword evidence="3" id="KW-0560">Oxidoreductase</keyword>
<dbReference type="EMBL" id="VVUY01000004">
    <property type="protein sequence ID" value="KAA2562587.1"/>
    <property type="molecule type" value="Genomic_DNA"/>
</dbReference>
<reference evidence="9" key="1">
    <citation type="submission" date="2017-04" db="EMBL/GenBank/DDBJ databases">
        <title>Function of individual gut microbiota members based on whole genome sequencing of pure cultures obtained from chicken caecum.</title>
        <authorList>
            <person name="Medvecky M."/>
            <person name="Cejkova D."/>
            <person name="Polansky O."/>
            <person name="Karasova D."/>
            <person name="Kubasova T."/>
            <person name="Cizek A."/>
            <person name="Rychlik I."/>
        </authorList>
    </citation>
    <scope>NUCLEOTIDE SEQUENCE [LARGE SCALE GENOMIC DNA]</scope>
    <source>
        <strain evidence="9">An90</strain>
    </source>
</reference>
<dbReference type="GO" id="GO:0051539">
    <property type="term" value="F:4 iron, 4 sulfur cluster binding"/>
    <property type="evidence" value="ECO:0007669"/>
    <property type="project" value="UniProtKB-KW"/>
</dbReference>
<keyword evidence="4" id="KW-0408">Iron</keyword>
<keyword evidence="2" id="KW-0479">Metal-binding</keyword>
<reference evidence="7 10" key="3">
    <citation type="journal article" date="2019" name="Nat. Med.">
        <title>A library of human gut bacterial isolates paired with longitudinal multiomics data enables mechanistic microbiome research.</title>
        <authorList>
            <person name="Poyet M."/>
            <person name="Groussin M."/>
            <person name="Gibbons S.M."/>
            <person name="Avila-Pacheco J."/>
            <person name="Jiang X."/>
            <person name="Kearney S.M."/>
            <person name="Perrotta A.R."/>
            <person name="Berdy B."/>
            <person name="Zhao S."/>
            <person name="Lieberman T.D."/>
            <person name="Swanson P.K."/>
            <person name="Smith M."/>
            <person name="Roesemann S."/>
            <person name="Alexander J.E."/>
            <person name="Rich S.A."/>
            <person name="Livny J."/>
            <person name="Vlamakis H."/>
            <person name="Clish C."/>
            <person name="Bullock K."/>
            <person name="Deik A."/>
            <person name="Scott J."/>
            <person name="Pierce K.A."/>
            <person name="Xavier R.J."/>
            <person name="Alm E.J."/>
        </authorList>
    </citation>
    <scope>NUCLEOTIDE SEQUENCE [LARGE SCALE GENOMIC DNA]</scope>
    <source>
        <strain evidence="7 10">BIOML-A204</strain>
    </source>
</reference>
<dbReference type="PANTHER" id="PTHR43255:SF1">
    <property type="entry name" value="IRON-SULFUR-BINDING OXIDOREDUCTASE FADF-RELATED"/>
    <property type="match status" value="1"/>
</dbReference>
<dbReference type="Proteomes" id="UP000195772">
    <property type="component" value="Unassembled WGS sequence"/>
</dbReference>
<evidence type="ECO:0000256" key="4">
    <source>
        <dbReference type="ARBA" id="ARBA00023004"/>
    </source>
</evidence>
<feature type="domain" description="4Fe-4S ferredoxin-type" evidence="6">
    <location>
        <begin position="10"/>
        <end position="42"/>
    </location>
</feature>
<dbReference type="PROSITE" id="PS51379">
    <property type="entry name" value="4FE4S_FER_2"/>
    <property type="match status" value="1"/>
</dbReference>
<dbReference type="GO" id="GO:0005886">
    <property type="term" value="C:plasma membrane"/>
    <property type="evidence" value="ECO:0007669"/>
    <property type="project" value="TreeGrafter"/>
</dbReference>
<evidence type="ECO:0000256" key="2">
    <source>
        <dbReference type="ARBA" id="ARBA00022723"/>
    </source>
</evidence>
<keyword evidence="1" id="KW-0004">4Fe-4S</keyword>
<dbReference type="Pfam" id="PF13183">
    <property type="entry name" value="Fer4_8"/>
    <property type="match status" value="1"/>
</dbReference>
<dbReference type="PROSITE" id="PS00198">
    <property type="entry name" value="4FE4S_FER_1"/>
    <property type="match status" value="2"/>
</dbReference>
<dbReference type="PANTHER" id="PTHR43255">
    <property type="entry name" value="IRON-SULFUR-BINDING OXIDOREDUCTASE FADF-RELATED-RELATED"/>
    <property type="match status" value="1"/>
</dbReference>
<dbReference type="SUPFAM" id="SSF46548">
    <property type="entry name" value="alpha-helical ferredoxin"/>
    <property type="match status" value="1"/>
</dbReference>
<organism evidence="8 9">
    <name type="scientific">Alistipes onderdonkii</name>
    <dbReference type="NCBI Taxonomy" id="328813"/>
    <lineage>
        <taxon>Bacteria</taxon>
        <taxon>Pseudomonadati</taxon>
        <taxon>Bacteroidota</taxon>
        <taxon>Bacteroidia</taxon>
        <taxon>Bacteroidales</taxon>
        <taxon>Rikenellaceae</taxon>
        <taxon>Alistipes</taxon>
    </lineage>
</organism>
<accession>A0A1Y3R1A8</accession>
<gene>
    <name evidence="8" type="ORF">B5G41_01955</name>
    <name evidence="7" type="ORF">F2S36_06440</name>
</gene>
<dbReference type="AlphaFoldDB" id="A0A1Y3R1A8"/>
<sequence length="232" mass="26844">MGKYFDMLMEDVRMKEGLHSCMNCGVCTGVCPAAEFYNYDPRQIVNIVQTRDDDAIEELLKSDTIWYCGECMSCRPRCPRGNTPGYVIQALRTLSQKLGFFVESEKGRQQLALKRIIGENILRTGYCIVPRLVKPELHPEQGTVWQWIYDNDKEVYGQFTPVYMRHGAGALRRLDEQSLEEINKIFEVSGGKEMFDSIEEHSDRKARELGYGEGADQQYMMDVFLHNNNEHY</sequence>
<proteinExistence type="predicted"/>
<evidence type="ECO:0000313" key="8">
    <source>
        <dbReference type="EMBL" id="OUN05085.1"/>
    </source>
</evidence>
<keyword evidence="5" id="KW-0411">Iron-sulfur</keyword>
<dbReference type="InterPro" id="IPR017896">
    <property type="entry name" value="4Fe4S_Fe-S-bd"/>
</dbReference>
<dbReference type="Proteomes" id="UP000323119">
    <property type="component" value="Unassembled WGS sequence"/>
</dbReference>
<reference evidence="8" key="2">
    <citation type="journal article" date="2018" name="BMC Genomics">
        <title>Whole genome sequencing and function prediction of 133 gut anaerobes isolated from chicken caecum in pure cultures.</title>
        <authorList>
            <person name="Medvecky M."/>
            <person name="Cejkova D."/>
            <person name="Polansky O."/>
            <person name="Karasova D."/>
            <person name="Kubasova T."/>
            <person name="Cizek A."/>
            <person name="Rychlik I."/>
        </authorList>
    </citation>
    <scope>NUCLEOTIDE SEQUENCE</scope>
    <source>
        <strain evidence="8">An90</strain>
    </source>
</reference>
<dbReference type="InterPro" id="IPR051460">
    <property type="entry name" value="HdrC_iron-sulfur_subunit"/>
</dbReference>
<comment type="caution">
    <text evidence="8">The sequence shown here is derived from an EMBL/GenBank/DDBJ whole genome shotgun (WGS) entry which is preliminary data.</text>
</comment>
<dbReference type="RefSeq" id="WP_026318521.1">
    <property type="nucleotide sequence ID" value="NZ_AP025562.1"/>
</dbReference>
<dbReference type="Gene3D" id="1.10.1060.10">
    <property type="entry name" value="Alpha-helical ferredoxin"/>
    <property type="match status" value="1"/>
</dbReference>
<dbReference type="eggNOG" id="COG1150">
    <property type="taxonomic scope" value="Bacteria"/>
</dbReference>
<evidence type="ECO:0000256" key="3">
    <source>
        <dbReference type="ARBA" id="ARBA00023002"/>
    </source>
</evidence>
<dbReference type="InterPro" id="IPR017900">
    <property type="entry name" value="4Fe4S_Fe_S_CS"/>
</dbReference>
<protein>
    <submittedName>
        <fullName evidence="7">4Fe-4S dicluster domain-containing protein</fullName>
    </submittedName>
</protein>
<evidence type="ECO:0000256" key="5">
    <source>
        <dbReference type="ARBA" id="ARBA00023014"/>
    </source>
</evidence>
<evidence type="ECO:0000313" key="9">
    <source>
        <dbReference type="Proteomes" id="UP000195772"/>
    </source>
</evidence>
<name>A0A1Y3R1A8_9BACT</name>
<evidence type="ECO:0000256" key="1">
    <source>
        <dbReference type="ARBA" id="ARBA00022485"/>
    </source>
</evidence>
<evidence type="ECO:0000313" key="7">
    <source>
        <dbReference type="EMBL" id="KAA2562587.1"/>
    </source>
</evidence>
<evidence type="ECO:0000259" key="6">
    <source>
        <dbReference type="PROSITE" id="PS51379"/>
    </source>
</evidence>